<accession>A0AAN6U3H3</accession>
<gene>
    <name evidence="2" type="ORF">N657DRAFT_678814</name>
</gene>
<evidence type="ECO:0000256" key="1">
    <source>
        <dbReference type="SAM" id="MobiDB-lite"/>
    </source>
</evidence>
<dbReference type="EMBL" id="MU853225">
    <property type="protein sequence ID" value="KAK4125760.1"/>
    <property type="molecule type" value="Genomic_DNA"/>
</dbReference>
<comment type="caution">
    <text evidence="2">The sequence shown here is derived from an EMBL/GenBank/DDBJ whole genome shotgun (WGS) entry which is preliminary data.</text>
</comment>
<evidence type="ECO:0000313" key="3">
    <source>
        <dbReference type="Proteomes" id="UP001302602"/>
    </source>
</evidence>
<evidence type="ECO:0000313" key="2">
    <source>
        <dbReference type="EMBL" id="KAK4125760.1"/>
    </source>
</evidence>
<dbReference type="GeneID" id="87832882"/>
<name>A0AAN6U3H3_9PEZI</name>
<dbReference type="Proteomes" id="UP001302602">
    <property type="component" value="Unassembled WGS sequence"/>
</dbReference>
<reference evidence="2" key="2">
    <citation type="submission" date="2023-05" db="EMBL/GenBank/DDBJ databases">
        <authorList>
            <consortium name="Lawrence Berkeley National Laboratory"/>
            <person name="Steindorff A."/>
            <person name="Hensen N."/>
            <person name="Bonometti L."/>
            <person name="Westerberg I."/>
            <person name="Brannstrom I.O."/>
            <person name="Guillou S."/>
            <person name="Cros-Aarteil S."/>
            <person name="Calhoun S."/>
            <person name="Haridas S."/>
            <person name="Kuo A."/>
            <person name="Mondo S."/>
            <person name="Pangilinan J."/>
            <person name="Riley R."/>
            <person name="Labutti K."/>
            <person name="Andreopoulos B."/>
            <person name="Lipzen A."/>
            <person name="Chen C."/>
            <person name="Yanf M."/>
            <person name="Daum C."/>
            <person name="Ng V."/>
            <person name="Clum A."/>
            <person name="Ohm R."/>
            <person name="Martin F."/>
            <person name="Silar P."/>
            <person name="Natvig D."/>
            <person name="Lalanne C."/>
            <person name="Gautier V."/>
            <person name="Ament-Velasquez S.L."/>
            <person name="Kruys A."/>
            <person name="Hutchinson M.I."/>
            <person name="Powell A.J."/>
            <person name="Barry K."/>
            <person name="Miller A.N."/>
            <person name="Grigoriev I.V."/>
            <person name="Debuchy R."/>
            <person name="Gladieux P."/>
            <person name="Thoren M.H."/>
            <person name="Johannesson H."/>
        </authorList>
    </citation>
    <scope>NUCLEOTIDE SEQUENCE</scope>
    <source>
        <strain evidence="2">CBS 731.68</strain>
    </source>
</reference>
<dbReference type="RefSeq" id="XP_062649531.1">
    <property type="nucleotide sequence ID" value="XM_062796114.1"/>
</dbReference>
<reference evidence="2" key="1">
    <citation type="journal article" date="2023" name="Mol. Phylogenet. Evol.">
        <title>Genome-scale phylogeny and comparative genomics of the fungal order Sordariales.</title>
        <authorList>
            <person name="Hensen N."/>
            <person name="Bonometti L."/>
            <person name="Westerberg I."/>
            <person name="Brannstrom I.O."/>
            <person name="Guillou S."/>
            <person name="Cros-Aarteil S."/>
            <person name="Calhoun S."/>
            <person name="Haridas S."/>
            <person name="Kuo A."/>
            <person name="Mondo S."/>
            <person name="Pangilinan J."/>
            <person name="Riley R."/>
            <person name="LaButti K."/>
            <person name="Andreopoulos B."/>
            <person name="Lipzen A."/>
            <person name="Chen C."/>
            <person name="Yan M."/>
            <person name="Daum C."/>
            <person name="Ng V."/>
            <person name="Clum A."/>
            <person name="Steindorff A."/>
            <person name="Ohm R.A."/>
            <person name="Martin F."/>
            <person name="Silar P."/>
            <person name="Natvig D.O."/>
            <person name="Lalanne C."/>
            <person name="Gautier V."/>
            <person name="Ament-Velasquez S.L."/>
            <person name="Kruys A."/>
            <person name="Hutchinson M.I."/>
            <person name="Powell A.J."/>
            <person name="Barry K."/>
            <person name="Miller A.N."/>
            <person name="Grigoriev I.V."/>
            <person name="Debuchy R."/>
            <person name="Gladieux P."/>
            <person name="Hiltunen Thoren M."/>
            <person name="Johannesson H."/>
        </authorList>
    </citation>
    <scope>NUCLEOTIDE SEQUENCE</scope>
    <source>
        <strain evidence="2">CBS 731.68</strain>
    </source>
</reference>
<dbReference type="AlphaFoldDB" id="A0AAN6U3H3"/>
<protein>
    <submittedName>
        <fullName evidence="2">Uncharacterized protein</fullName>
    </submittedName>
</protein>
<proteinExistence type="predicted"/>
<feature type="compositionally biased region" description="Basic and acidic residues" evidence="1">
    <location>
        <begin position="145"/>
        <end position="157"/>
    </location>
</feature>
<sequence length="177" mass="19696">MDDSDLTTAIKAYPRSSPLPPTSIPRPFNTYLPEEYTSPTALRLPTTWRCGTCTSLRPVLSLLSTTTTTITTDSSCCCCCALPSLQAVYDQFGALYLFWRDDPAVSDLRVPSMLEEARWRVWRAGGGEWEDVLLRAEQAASPGQVERERGQEREEGSLKGGGLLREGVIGRRWSYLS</sequence>
<feature type="region of interest" description="Disordered" evidence="1">
    <location>
        <begin position="140"/>
        <end position="159"/>
    </location>
</feature>
<organism evidence="2 3">
    <name type="scientific">Parathielavia appendiculata</name>
    <dbReference type="NCBI Taxonomy" id="2587402"/>
    <lineage>
        <taxon>Eukaryota</taxon>
        <taxon>Fungi</taxon>
        <taxon>Dikarya</taxon>
        <taxon>Ascomycota</taxon>
        <taxon>Pezizomycotina</taxon>
        <taxon>Sordariomycetes</taxon>
        <taxon>Sordariomycetidae</taxon>
        <taxon>Sordariales</taxon>
        <taxon>Chaetomiaceae</taxon>
        <taxon>Parathielavia</taxon>
    </lineage>
</organism>
<keyword evidence="3" id="KW-1185">Reference proteome</keyword>